<sequence>MRRPLVIVPACTTQIGQHGYHTAQDKYLQAVVVGARCMPLVLPALGGAVDLEAVLAAADGVMLTGSPSNLHPSHYGEAVRDATLPQDAARDATTLPLIRAALRRGIPLIAVCRGFQEVNVALGGSLHQAVQEVDGMLDHREGKALTLEQQYGPAHRVALEPQGRMAQILGGAAELMVNSLHGQGIARLAPGLAVEARADDGLVEAYTVASAPGFSLALQWHPEWRIAENPDSMKLFLAFGQACRNYQSKRQGGA</sequence>
<evidence type="ECO:0000313" key="1">
    <source>
        <dbReference type="EMBL" id="MDC8759575.1"/>
    </source>
</evidence>
<dbReference type="Proteomes" id="UP001221208">
    <property type="component" value="Unassembled WGS sequence"/>
</dbReference>
<dbReference type="InterPro" id="IPR011697">
    <property type="entry name" value="Peptidase_C26"/>
</dbReference>
<reference evidence="1 2" key="1">
    <citation type="submission" date="2022-10" db="EMBL/GenBank/DDBJ databases">
        <title>Janthinobacterium sp. hw3 Genome sequencing.</title>
        <authorList>
            <person name="Park S."/>
        </authorList>
    </citation>
    <scope>NUCLEOTIDE SEQUENCE [LARGE SCALE GENOMIC DNA]</scope>
    <source>
        <strain evidence="2">hw3</strain>
    </source>
</reference>
<dbReference type="GO" id="GO:0016787">
    <property type="term" value="F:hydrolase activity"/>
    <property type="evidence" value="ECO:0007669"/>
    <property type="project" value="UniProtKB-KW"/>
</dbReference>
<dbReference type="PROSITE" id="PS51273">
    <property type="entry name" value="GATASE_TYPE_1"/>
    <property type="match status" value="1"/>
</dbReference>
<organism evidence="1 2">
    <name type="scientific">Janthinobacterium fluminis</name>
    <dbReference type="NCBI Taxonomy" id="2987524"/>
    <lineage>
        <taxon>Bacteria</taxon>
        <taxon>Pseudomonadati</taxon>
        <taxon>Pseudomonadota</taxon>
        <taxon>Betaproteobacteria</taxon>
        <taxon>Burkholderiales</taxon>
        <taxon>Oxalobacteraceae</taxon>
        <taxon>Janthinobacterium</taxon>
    </lineage>
</organism>
<keyword evidence="1" id="KW-0378">Hydrolase</keyword>
<dbReference type="Pfam" id="PF07722">
    <property type="entry name" value="Peptidase_C26"/>
    <property type="match status" value="1"/>
</dbReference>
<dbReference type="InterPro" id="IPR044668">
    <property type="entry name" value="PuuD-like"/>
</dbReference>
<dbReference type="PANTHER" id="PTHR43235">
    <property type="entry name" value="GLUTAMINE AMIDOTRANSFERASE PB2B2.05-RELATED"/>
    <property type="match status" value="1"/>
</dbReference>
<dbReference type="InterPro" id="IPR029062">
    <property type="entry name" value="Class_I_gatase-like"/>
</dbReference>
<dbReference type="EMBL" id="JAQQXR010000007">
    <property type="protein sequence ID" value="MDC8759575.1"/>
    <property type="molecule type" value="Genomic_DNA"/>
</dbReference>
<protein>
    <submittedName>
        <fullName evidence="1">Gamma-glutamyl-gamma-aminobutyrate hydrolase family protein</fullName>
    </submittedName>
</protein>
<comment type="caution">
    <text evidence="1">The sequence shown here is derived from an EMBL/GenBank/DDBJ whole genome shotgun (WGS) entry which is preliminary data.</text>
</comment>
<dbReference type="PANTHER" id="PTHR43235:SF1">
    <property type="entry name" value="GLUTAMINE AMIDOTRANSFERASE PB2B2.05-RELATED"/>
    <property type="match status" value="1"/>
</dbReference>
<keyword evidence="2" id="KW-1185">Reference proteome</keyword>
<dbReference type="SUPFAM" id="SSF52317">
    <property type="entry name" value="Class I glutamine amidotransferase-like"/>
    <property type="match status" value="1"/>
</dbReference>
<dbReference type="CDD" id="cd01745">
    <property type="entry name" value="GATase1_2"/>
    <property type="match status" value="1"/>
</dbReference>
<name>A0ABT5K3M1_9BURK</name>
<proteinExistence type="predicted"/>
<dbReference type="Gene3D" id="3.40.50.880">
    <property type="match status" value="1"/>
</dbReference>
<dbReference type="RefSeq" id="WP_273672817.1">
    <property type="nucleotide sequence ID" value="NZ_JAQQXR010000007.1"/>
</dbReference>
<evidence type="ECO:0000313" key="2">
    <source>
        <dbReference type="Proteomes" id="UP001221208"/>
    </source>
</evidence>
<accession>A0ABT5K3M1</accession>
<gene>
    <name evidence="1" type="ORF">OIK44_18485</name>
</gene>